<keyword evidence="1" id="KW-1133">Transmembrane helix</keyword>
<feature type="transmembrane region" description="Helical" evidence="1">
    <location>
        <begin position="6"/>
        <end position="28"/>
    </location>
</feature>
<feature type="transmembrane region" description="Helical" evidence="1">
    <location>
        <begin position="40"/>
        <end position="62"/>
    </location>
</feature>
<keyword evidence="1" id="KW-0812">Transmembrane</keyword>
<protein>
    <submittedName>
        <fullName evidence="2">Uncharacterized protein</fullName>
    </submittedName>
</protein>
<sequence>MDINQLIFWGMFGLTVELFFTAITELITKKNLNLMGHSSIWMFPIYAFGLSYGFDLIKLIIPNDFLRYFSYPFWIWAVEIIIGYPTSKLGVRIWDYRYLPHKKHWKGIISYVHFPAWIFFGILVEMVKKFVN</sequence>
<dbReference type="EMBL" id="UINC01038349">
    <property type="protein sequence ID" value="SVB35246.1"/>
    <property type="molecule type" value="Genomic_DNA"/>
</dbReference>
<proteinExistence type="predicted"/>
<dbReference type="AlphaFoldDB" id="A0A382D9T0"/>
<feature type="transmembrane region" description="Helical" evidence="1">
    <location>
        <begin position="108"/>
        <end position="127"/>
    </location>
</feature>
<accession>A0A382D9T0</accession>
<reference evidence="2" key="1">
    <citation type="submission" date="2018-05" db="EMBL/GenBank/DDBJ databases">
        <authorList>
            <person name="Lanie J.A."/>
            <person name="Ng W.-L."/>
            <person name="Kazmierczak K.M."/>
            <person name="Andrzejewski T.M."/>
            <person name="Davidsen T.M."/>
            <person name="Wayne K.J."/>
            <person name="Tettelin H."/>
            <person name="Glass J.I."/>
            <person name="Rusch D."/>
            <person name="Podicherti R."/>
            <person name="Tsui H.-C.T."/>
            <person name="Winkler M.E."/>
        </authorList>
    </citation>
    <scope>NUCLEOTIDE SEQUENCE</scope>
</reference>
<keyword evidence="1" id="KW-0472">Membrane</keyword>
<organism evidence="2">
    <name type="scientific">marine metagenome</name>
    <dbReference type="NCBI Taxonomy" id="408172"/>
    <lineage>
        <taxon>unclassified sequences</taxon>
        <taxon>metagenomes</taxon>
        <taxon>ecological metagenomes</taxon>
    </lineage>
</organism>
<evidence type="ECO:0000313" key="2">
    <source>
        <dbReference type="EMBL" id="SVB35246.1"/>
    </source>
</evidence>
<name>A0A382D9T0_9ZZZZ</name>
<feature type="transmembrane region" description="Helical" evidence="1">
    <location>
        <begin position="68"/>
        <end position="87"/>
    </location>
</feature>
<gene>
    <name evidence="2" type="ORF">METZ01_LOCUS188100</name>
</gene>
<evidence type="ECO:0000256" key="1">
    <source>
        <dbReference type="SAM" id="Phobius"/>
    </source>
</evidence>